<dbReference type="InterPro" id="IPR007554">
    <property type="entry name" value="Glycerophosphate_synth"/>
</dbReference>
<dbReference type="Gene3D" id="3.40.50.12580">
    <property type="match status" value="1"/>
</dbReference>
<proteinExistence type="predicted"/>
<name>A0A2H1JG55_BRELN</name>
<dbReference type="InterPro" id="IPR043148">
    <property type="entry name" value="TagF_C"/>
</dbReference>
<keyword evidence="1" id="KW-0808">Transferase</keyword>
<dbReference type="SUPFAM" id="SSF53756">
    <property type="entry name" value="UDP-Glycosyltransferase/glycogen phosphorylase"/>
    <property type="match status" value="1"/>
</dbReference>
<dbReference type="Pfam" id="PF04464">
    <property type="entry name" value="Glyphos_transf"/>
    <property type="match status" value="1"/>
</dbReference>
<protein>
    <submittedName>
        <fullName evidence="1">CDP-Glycerol:Poly(Glycerophosphate) glycerophosphotransferase</fullName>
    </submittedName>
</protein>
<accession>A0A2H1JG55</accession>
<dbReference type="Proteomes" id="UP000234498">
    <property type="component" value="Unassembled WGS sequence"/>
</dbReference>
<sequence length="448" mass="50466">MPTVVPFTWNELLVQVGLSWACTIGGMSFLPAELPRTAVRGAAFAQSVAKLAALRLRERVRESRLPDEFFPQDDDEFVVAAYFAGDLSSVYQLEQWLWPFKQLEARLKELGYSNRPFGIMVRNAMVARRLRRITDFPVRFSRLTIGLDKFMLSPTLRAVFYVNQGTSNFQALRYPEPAHVHLSHGESEKISMISNQLKGYDYVFTAGQAARDRIAQALYGMSEDRMFDVGRPQLDCPRSVPPEWEEFKKTNPDGRAVFYAPTWEGDSPSMAYGTIAYNGEEIVTSLLEAGYRVIFRPHPRTGVMRHEFEKAVEDVADIVEADPRGFLDRSPDVSWQLDEADLAVVEMTSVAFDWLASGKPLVMVKPHEPAAEVLDGGLLDQCPTVDPMSRRGVVDVIEEADARTGSVAELAQFYLGDTAAGEQTARFIRSSEEVIRNRSEEHRMKHAE</sequence>
<organism evidence="1 2">
    <name type="scientific">Brevibacterium linens</name>
    <dbReference type="NCBI Taxonomy" id="1703"/>
    <lineage>
        <taxon>Bacteria</taxon>
        <taxon>Bacillati</taxon>
        <taxon>Actinomycetota</taxon>
        <taxon>Actinomycetes</taxon>
        <taxon>Micrococcales</taxon>
        <taxon>Brevibacteriaceae</taxon>
        <taxon>Brevibacterium</taxon>
    </lineage>
</organism>
<dbReference type="GO" id="GO:0016020">
    <property type="term" value="C:membrane"/>
    <property type="evidence" value="ECO:0007669"/>
    <property type="project" value="InterPro"/>
</dbReference>
<dbReference type="EMBL" id="FXZA01000013">
    <property type="protein sequence ID" value="SMX86288.1"/>
    <property type="molecule type" value="Genomic_DNA"/>
</dbReference>
<dbReference type="AlphaFoldDB" id="A0A2H1JG55"/>
<dbReference type="GO" id="GO:0047355">
    <property type="term" value="F:CDP-glycerol glycerophosphotransferase activity"/>
    <property type="evidence" value="ECO:0007669"/>
    <property type="project" value="InterPro"/>
</dbReference>
<evidence type="ECO:0000313" key="1">
    <source>
        <dbReference type="EMBL" id="SMX86288.1"/>
    </source>
</evidence>
<gene>
    <name evidence="1" type="ORF">BLIN101_02266</name>
</gene>
<evidence type="ECO:0000313" key="2">
    <source>
        <dbReference type="Proteomes" id="UP000234498"/>
    </source>
</evidence>
<reference evidence="1 2" key="1">
    <citation type="submission" date="2017-03" db="EMBL/GenBank/DDBJ databases">
        <authorList>
            <person name="Afonso C.L."/>
            <person name="Miller P.J."/>
            <person name="Scott M.A."/>
            <person name="Spackman E."/>
            <person name="Goraichik I."/>
            <person name="Dimitrov K.M."/>
            <person name="Suarez D.L."/>
            <person name="Swayne D.E."/>
        </authorList>
    </citation>
    <scope>NUCLEOTIDE SEQUENCE [LARGE SCALE GENOMIC DNA]</scope>
    <source>
        <strain evidence="1 2">Mu101</strain>
    </source>
</reference>